<evidence type="ECO:0000313" key="2">
    <source>
        <dbReference type="EMBL" id="CAH2104676.1"/>
    </source>
</evidence>
<protein>
    <submittedName>
        <fullName evidence="2">Uncharacterized protein</fullName>
    </submittedName>
</protein>
<dbReference type="AlphaFoldDB" id="A0AAU9V3B1"/>
<dbReference type="EMBL" id="CAKOGL010000027">
    <property type="protein sequence ID" value="CAH2104676.1"/>
    <property type="molecule type" value="Genomic_DNA"/>
</dbReference>
<keyword evidence="3" id="KW-1185">Reference proteome</keyword>
<feature type="region of interest" description="Disordered" evidence="1">
    <location>
        <begin position="1"/>
        <end position="88"/>
    </location>
</feature>
<evidence type="ECO:0000313" key="3">
    <source>
        <dbReference type="Proteomes" id="UP001153954"/>
    </source>
</evidence>
<dbReference type="Proteomes" id="UP001153954">
    <property type="component" value="Unassembled WGS sequence"/>
</dbReference>
<organism evidence="2 3">
    <name type="scientific">Euphydryas editha</name>
    <name type="common">Edith's checkerspot</name>
    <dbReference type="NCBI Taxonomy" id="104508"/>
    <lineage>
        <taxon>Eukaryota</taxon>
        <taxon>Metazoa</taxon>
        <taxon>Ecdysozoa</taxon>
        <taxon>Arthropoda</taxon>
        <taxon>Hexapoda</taxon>
        <taxon>Insecta</taxon>
        <taxon>Pterygota</taxon>
        <taxon>Neoptera</taxon>
        <taxon>Endopterygota</taxon>
        <taxon>Lepidoptera</taxon>
        <taxon>Glossata</taxon>
        <taxon>Ditrysia</taxon>
        <taxon>Papilionoidea</taxon>
        <taxon>Nymphalidae</taxon>
        <taxon>Nymphalinae</taxon>
        <taxon>Euphydryas</taxon>
    </lineage>
</organism>
<sequence length="88" mass="9666">MRPGAEAQVPLPPRSAPRPHWPEPRAPHRLGTAHVRGLPAATWPPLTGSAYKPRSSLTAPLRVPDVDENTRTSLTSRARKHCYDSDAE</sequence>
<accession>A0AAU9V3B1</accession>
<proteinExistence type="predicted"/>
<gene>
    <name evidence="2" type="ORF">EEDITHA_LOCUS19021</name>
</gene>
<comment type="caution">
    <text evidence="2">The sequence shown here is derived from an EMBL/GenBank/DDBJ whole genome shotgun (WGS) entry which is preliminary data.</text>
</comment>
<evidence type="ECO:0000256" key="1">
    <source>
        <dbReference type="SAM" id="MobiDB-lite"/>
    </source>
</evidence>
<reference evidence="2" key="1">
    <citation type="submission" date="2022-03" db="EMBL/GenBank/DDBJ databases">
        <authorList>
            <person name="Tunstrom K."/>
        </authorList>
    </citation>
    <scope>NUCLEOTIDE SEQUENCE</scope>
</reference>
<name>A0AAU9V3B1_EUPED</name>